<evidence type="ECO:0000256" key="1">
    <source>
        <dbReference type="ARBA" id="ARBA00004141"/>
    </source>
</evidence>
<dbReference type="Pfam" id="PF00892">
    <property type="entry name" value="EamA"/>
    <property type="match status" value="2"/>
</dbReference>
<organism evidence="7 8">
    <name type="scientific">Leisingera caerulea</name>
    <name type="common">Phaeobacter caeruleus</name>
    <dbReference type="NCBI Taxonomy" id="506591"/>
    <lineage>
        <taxon>Bacteria</taxon>
        <taxon>Pseudomonadati</taxon>
        <taxon>Pseudomonadota</taxon>
        <taxon>Alphaproteobacteria</taxon>
        <taxon>Rhodobacterales</taxon>
        <taxon>Roseobacteraceae</taxon>
        <taxon>Leisingera</taxon>
    </lineage>
</organism>
<dbReference type="AlphaFoldDB" id="A0A9Q9HFN1"/>
<dbReference type="GO" id="GO:0016020">
    <property type="term" value="C:membrane"/>
    <property type="evidence" value="ECO:0007669"/>
    <property type="project" value="UniProtKB-SubCell"/>
</dbReference>
<dbReference type="PANTHER" id="PTHR32322">
    <property type="entry name" value="INNER MEMBRANE TRANSPORTER"/>
    <property type="match status" value="1"/>
</dbReference>
<feature type="transmembrane region" description="Helical" evidence="5">
    <location>
        <begin position="103"/>
        <end position="125"/>
    </location>
</feature>
<sequence>MGQEPVMSTSSITPRYWLMIATLGFVWGGTFLLIKLALDGITPFWLAASRIGFAALLLCAAWGWRGFKLFKSETNWPSLVIIGILSTALPFMLISWGQQHVSSGFTGVSMAAIPLMVLPLAHVFVPGEQMTLRRLIGFCIGFAGVALLIGGKAFETSGAELEAYGRAACLSAAACYSVTSILTRRLPPVDPVGLAAVLLVIGSFIIFPAAWAAEGPPVMPDSRTLLIAAILGLIPTAAANLLRVIVVREAGPTFMTLTNYQVPVWAVVLGAVFLGEELPPSMLLAMAMILGGLGLSQFGRLSRLFGKGG</sequence>
<feature type="transmembrane region" description="Helical" evidence="5">
    <location>
        <begin position="44"/>
        <end position="64"/>
    </location>
</feature>
<accession>A0A9Q9HFN1</accession>
<feature type="domain" description="EamA" evidence="6">
    <location>
        <begin position="18"/>
        <end position="149"/>
    </location>
</feature>
<proteinExistence type="predicted"/>
<keyword evidence="4 5" id="KW-0472">Membrane</keyword>
<evidence type="ECO:0000256" key="4">
    <source>
        <dbReference type="ARBA" id="ARBA00023136"/>
    </source>
</evidence>
<dbReference type="KEGG" id="lcae:K3721_12745"/>
<dbReference type="EMBL" id="CP081070">
    <property type="protein sequence ID" value="UWQ52877.1"/>
    <property type="molecule type" value="Genomic_DNA"/>
</dbReference>
<protein>
    <submittedName>
        <fullName evidence="7">DMT family transporter</fullName>
    </submittedName>
</protein>
<evidence type="ECO:0000313" key="7">
    <source>
        <dbReference type="EMBL" id="UWQ52877.1"/>
    </source>
</evidence>
<evidence type="ECO:0000256" key="3">
    <source>
        <dbReference type="ARBA" id="ARBA00022989"/>
    </source>
</evidence>
<feature type="transmembrane region" description="Helical" evidence="5">
    <location>
        <begin position="163"/>
        <end position="182"/>
    </location>
</feature>
<dbReference type="SUPFAM" id="SSF103481">
    <property type="entry name" value="Multidrug resistance efflux transporter EmrE"/>
    <property type="match status" value="2"/>
</dbReference>
<feature type="transmembrane region" description="Helical" evidence="5">
    <location>
        <begin position="194"/>
        <end position="213"/>
    </location>
</feature>
<feature type="transmembrane region" description="Helical" evidence="5">
    <location>
        <begin position="225"/>
        <end position="245"/>
    </location>
</feature>
<feature type="transmembrane region" description="Helical" evidence="5">
    <location>
        <begin position="132"/>
        <end position="151"/>
    </location>
</feature>
<keyword evidence="2 5" id="KW-0812">Transmembrane</keyword>
<evidence type="ECO:0000256" key="5">
    <source>
        <dbReference type="SAM" id="Phobius"/>
    </source>
</evidence>
<gene>
    <name evidence="7" type="ORF">K3721_12745</name>
</gene>
<comment type="subcellular location">
    <subcellularLocation>
        <location evidence="1">Membrane</location>
        <topology evidence="1">Multi-pass membrane protein</topology>
    </subcellularLocation>
</comment>
<reference evidence="7" key="1">
    <citation type="submission" date="2021-08" db="EMBL/GenBank/DDBJ databases">
        <authorList>
            <person name="Nwanade C."/>
            <person name="Wang M."/>
            <person name="Masoudi A."/>
            <person name="Yu Z."/>
            <person name="Liu J."/>
        </authorList>
    </citation>
    <scope>NUCLEOTIDE SEQUENCE</scope>
    <source>
        <strain evidence="7">S122</strain>
    </source>
</reference>
<evidence type="ECO:0000256" key="2">
    <source>
        <dbReference type="ARBA" id="ARBA00022692"/>
    </source>
</evidence>
<name>A0A9Q9HFN1_LEICA</name>
<feature type="transmembrane region" description="Helical" evidence="5">
    <location>
        <begin position="16"/>
        <end position="38"/>
    </location>
</feature>
<dbReference type="Proteomes" id="UP001058713">
    <property type="component" value="Chromosome"/>
</dbReference>
<dbReference type="InterPro" id="IPR050638">
    <property type="entry name" value="AA-Vitamin_Transporters"/>
</dbReference>
<feature type="transmembrane region" description="Helical" evidence="5">
    <location>
        <begin position="76"/>
        <end position="97"/>
    </location>
</feature>
<dbReference type="InterPro" id="IPR037185">
    <property type="entry name" value="EmrE-like"/>
</dbReference>
<dbReference type="PANTHER" id="PTHR32322:SF9">
    <property type="entry name" value="AMINO-ACID METABOLITE EFFLUX PUMP-RELATED"/>
    <property type="match status" value="1"/>
</dbReference>
<evidence type="ECO:0000259" key="6">
    <source>
        <dbReference type="Pfam" id="PF00892"/>
    </source>
</evidence>
<evidence type="ECO:0000313" key="8">
    <source>
        <dbReference type="Proteomes" id="UP001058713"/>
    </source>
</evidence>
<feature type="domain" description="EamA" evidence="6">
    <location>
        <begin position="168"/>
        <end position="295"/>
    </location>
</feature>
<keyword evidence="3 5" id="KW-1133">Transmembrane helix</keyword>
<dbReference type="InterPro" id="IPR000620">
    <property type="entry name" value="EamA_dom"/>
</dbReference>